<dbReference type="OrthoDB" id="3796275at2759"/>
<keyword evidence="3" id="KW-1185">Reference proteome</keyword>
<evidence type="ECO:0000313" key="3">
    <source>
        <dbReference type="Proteomes" id="UP000799440"/>
    </source>
</evidence>
<sequence length="409" mass="46810">MHDVPTIPSECVPLQHTMYIGMPPLNIQDEKQTGFQAGRVSKYYGGKLSHWGGFKDWVKNWEKSSATQAAFRGITERGEPWPRQGTGWPVSSDTPVLAEFFSNAIEWVRLCYHDMNGTDFSSAGFGGAKLIPKGQRVKEYEPDWAVWYDNLKEVRLVGETKSCVTAKIREMVECALTTGKKCNTFPLRGQIVEYMILYRTQFGFLSNYESTVFLMLSYADDDQEQKDPHIYFSDAISYKDKYNADPSPASISTRLGLLYIMHLCKLERELWQISEQECSLIKDLEWFPGRHFEIPHKYLGPPSHQEDPSSRLSRNKPDYARAFKQLDLNDAKEERDEQDDLGTRGAAPTPLHKLVERRVERGEDSPEKRESPLARKGTTTAPLSMPDISRGSPPHPYRTRQATSEQDKR</sequence>
<name>A0A6A6VKU2_9PLEO</name>
<gene>
    <name evidence="2" type="ORF">M011DRAFT_523275</name>
</gene>
<organism evidence="2 3">
    <name type="scientific">Sporormia fimetaria CBS 119925</name>
    <dbReference type="NCBI Taxonomy" id="1340428"/>
    <lineage>
        <taxon>Eukaryota</taxon>
        <taxon>Fungi</taxon>
        <taxon>Dikarya</taxon>
        <taxon>Ascomycota</taxon>
        <taxon>Pezizomycotina</taxon>
        <taxon>Dothideomycetes</taxon>
        <taxon>Pleosporomycetidae</taxon>
        <taxon>Pleosporales</taxon>
        <taxon>Sporormiaceae</taxon>
        <taxon>Sporormia</taxon>
    </lineage>
</organism>
<accession>A0A6A6VKU2</accession>
<evidence type="ECO:0000313" key="2">
    <source>
        <dbReference type="EMBL" id="KAF2751242.1"/>
    </source>
</evidence>
<dbReference type="EMBL" id="MU006562">
    <property type="protein sequence ID" value="KAF2751242.1"/>
    <property type="molecule type" value="Genomic_DNA"/>
</dbReference>
<evidence type="ECO:0000256" key="1">
    <source>
        <dbReference type="SAM" id="MobiDB-lite"/>
    </source>
</evidence>
<protein>
    <submittedName>
        <fullName evidence="2">Uncharacterized protein</fullName>
    </submittedName>
</protein>
<reference evidence="2" key="1">
    <citation type="journal article" date="2020" name="Stud. Mycol.">
        <title>101 Dothideomycetes genomes: a test case for predicting lifestyles and emergence of pathogens.</title>
        <authorList>
            <person name="Haridas S."/>
            <person name="Albert R."/>
            <person name="Binder M."/>
            <person name="Bloem J."/>
            <person name="Labutti K."/>
            <person name="Salamov A."/>
            <person name="Andreopoulos B."/>
            <person name="Baker S."/>
            <person name="Barry K."/>
            <person name="Bills G."/>
            <person name="Bluhm B."/>
            <person name="Cannon C."/>
            <person name="Castanera R."/>
            <person name="Culley D."/>
            <person name="Daum C."/>
            <person name="Ezra D."/>
            <person name="Gonzalez J."/>
            <person name="Henrissat B."/>
            <person name="Kuo A."/>
            <person name="Liang C."/>
            <person name="Lipzen A."/>
            <person name="Lutzoni F."/>
            <person name="Magnuson J."/>
            <person name="Mondo S."/>
            <person name="Nolan M."/>
            <person name="Ohm R."/>
            <person name="Pangilinan J."/>
            <person name="Park H.-J."/>
            <person name="Ramirez L."/>
            <person name="Alfaro M."/>
            <person name="Sun H."/>
            <person name="Tritt A."/>
            <person name="Yoshinaga Y."/>
            <person name="Zwiers L.-H."/>
            <person name="Turgeon B."/>
            <person name="Goodwin S."/>
            <person name="Spatafora J."/>
            <person name="Crous P."/>
            <person name="Grigoriev I."/>
        </authorList>
    </citation>
    <scope>NUCLEOTIDE SEQUENCE</scope>
    <source>
        <strain evidence="2">CBS 119925</strain>
    </source>
</reference>
<proteinExistence type="predicted"/>
<feature type="compositionally biased region" description="Basic and acidic residues" evidence="1">
    <location>
        <begin position="353"/>
        <end position="373"/>
    </location>
</feature>
<feature type="compositionally biased region" description="Polar residues" evidence="1">
    <location>
        <begin position="400"/>
        <end position="409"/>
    </location>
</feature>
<feature type="region of interest" description="Disordered" evidence="1">
    <location>
        <begin position="325"/>
        <end position="409"/>
    </location>
</feature>
<dbReference type="Proteomes" id="UP000799440">
    <property type="component" value="Unassembled WGS sequence"/>
</dbReference>
<dbReference type="AlphaFoldDB" id="A0A6A6VKU2"/>